<dbReference type="CDD" id="cd00754">
    <property type="entry name" value="Ubl_MoaD"/>
    <property type="match status" value="1"/>
</dbReference>
<reference evidence="5" key="1">
    <citation type="submission" date="2025-08" db="UniProtKB">
        <authorList>
            <consortium name="RefSeq"/>
        </authorList>
    </citation>
    <scope>IDENTIFICATION</scope>
    <source>
        <tissue evidence="5">Sperm</tissue>
    </source>
</reference>
<protein>
    <submittedName>
        <fullName evidence="5">Molybdopterin synthase sulfur carrier subunit-like</fullName>
    </submittedName>
</protein>
<proteinExistence type="predicted"/>
<keyword evidence="3" id="KW-0501">Molybdenum cofactor biosynthesis</keyword>
<dbReference type="KEGG" id="pmrn:116941960"/>
<dbReference type="InterPro" id="IPR044672">
    <property type="entry name" value="MOCS2A"/>
</dbReference>
<dbReference type="CTD" id="4338"/>
<comment type="pathway">
    <text evidence="1">Cofactor biosynthesis; molybdopterin biosynthesis.</text>
</comment>
<keyword evidence="4" id="KW-1185">Reference proteome</keyword>
<dbReference type="FunFam" id="3.10.20.30:FF:000010">
    <property type="entry name" value="Molybdopterin synthase sulfur carrier subunit"/>
    <property type="match status" value="1"/>
</dbReference>
<dbReference type="InterPro" id="IPR016155">
    <property type="entry name" value="Mopterin_synth/thiamin_S_b"/>
</dbReference>
<dbReference type="GO" id="GO:0006777">
    <property type="term" value="P:Mo-molybdopterin cofactor biosynthetic process"/>
    <property type="evidence" value="ECO:0007669"/>
    <property type="project" value="UniProtKB-KW"/>
</dbReference>
<evidence type="ECO:0000256" key="3">
    <source>
        <dbReference type="ARBA" id="ARBA00023150"/>
    </source>
</evidence>
<organism evidence="4 5">
    <name type="scientific">Petromyzon marinus</name>
    <name type="common">Sea lamprey</name>
    <dbReference type="NCBI Taxonomy" id="7757"/>
    <lineage>
        <taxon>Eukaryota</taxon>
        <taxon>Metazoa</taxon>
        <taxon>Chordata</taxon>
        <taxon>Craniata</taxon>
        <taxon>Vertebrata</taxon>
        <taxon>Cyclostomata</taxon>
        <taxon>Hyperoartia</taxon>
        <taxon>Petromyzontiformes</taxon>
        <taxon>Petromyzontidae</taxon>
        <taxon>Petromyzon</taxon>
    </lineage>
</organism>
<sequence>MTAVQITVLYFAKSAELAETRREVLTVPRQLTSRQLWLEIVSHHPSLRVIEQNLVLAVGEQYVSLGDEELLLEPGQEVALVPPLSGG</sequence>
<dbReference type="GeneID" id="116941960"/>
<dbReference type="Gene3D" id="3.10.20.30">
    <property type="match status" value="1"/>
</dbReference>
<dbReference type="GO" id="GO:0000166">
    <property type="term" value="F:nucleotide binding"/>
    <property type="evidence" value="ECO:0007669"/>
    <property type="project" value="UniProtKB-KW"/>
</dbReference>
<dbReference type="Pfam" id="PF02597">
    <property type="entry name" value="ThiS"/>
    <property type="match status" value="1"/>
</dbReference>
<dbReference type="AlphaFoldDB" id="A0AAJ7WT69"/>
<dbReference type="Proteomes" id="UP001318040">
    <property type="component" value="Chromosome 13"/>
</dbReference>
<name>A0AAJ7WT69_PETMA</name>
<dbReference type="PANTHER" id="PTHR33359:SF1">
    <property type="entry name" value="MOLYBDOPTERIN SYNTHASE SULFUR CARRIER SUBUNIT"/>
    <property type="match status" value="1"/>
</dbReference>
<evidence type="ECO:0000256" key="1">
    <source>
        <dbReference type="ARBA" id="ARBA00005046"/>
    </source>
</evidence>
<evidence type="ECO:0000313" key="4">
    <source>
        <dbReference type="Proteomes" id="UP001318040"/>
    </source>
</evidence>
<evidence type="ECO:0000256" key="2">
    <source>
        <dbReference type="ARBA" id="ARBA00022741"/>
    </source>
</evidence>
<dbReference type="InterPro" id="IPR003749">
    <property type="entry name" value="ThiS/MoaD-like"/>
</dbReference>
<dbReference type="SUPFAM" id="SSF54285">
    <property type="entry name" value="MoaD/ThiS"/>
    <property type="match status" value="1"/>
</dbReference>
<keyword evidence="2" id="KW-0547">Nucleotide-binding</keyword>
<dbReference type="InterPro" id="IPR012675">
    <property type="entry name" value="Beta-grasp_dom_sf"/>
</dbReference>
<accession>A0AAJ7WT69</accession>
<evidence type="ECO:0000313" key="5">
    <source>
        <dbReference type="RefSeq" id="XP_032809284.1"/>
    </source>
</evidence>
<dbReference type="RefSeq" id="XP_032809284.1">
    <property type="nucleotide sequence ID" value="XM_032953393.1"/>
</dbReference>
<gene>
    <name evidence="5" type="primary">LOC116941960</name>
</gene>
<dbReference type="PANTHER" id="PTHR33359">
    <property type="entry name" value="MOLYBDOPTERIN SYNTHASE SULFUR CARRIER SUBUNIT"/>
    <property type="match status" value="1"/>
</dbReference>
<dbReference type="GO" id="GO:1990133">
    <property type="term" value="C:molybdopterin adenylyltransferase complex"/>
    <property type="evidence" value="ECO:0007669"/>
    <property type="project" value="TreeGrafter"/>
</dbReference>